<evidence type="ECO:0000313" key="1">
    <source>
        <dbReference type="EMBL" id="CAD7431919.1"/>
    </source>
</evidence>
<sequence>MAQEIIKAASKLHEPYDNMFFFNPTTNGGFIECVGKSYCLATRYLQRKVRNDFKVAPPF</sequence>
<gene>
    <name evidence="1" type="ORF">TMSB3V08_LOCUS8639</name>
</gene>
<reference evidence="1" key="1">
    <citation type="submission" date="2020-11" db="EMBL/GenBank/DDBJ databases">
        <authorList>
            <person name="Tran Van P."/>
        </authorList>
    </citation>
    <scope>NUCLEOTIDE SEQUENCE</scope>
</reference>
<protein>
    <submittedName>
        <fullName evidence="1">Uncharacterized protein</fullName>
    </submittedName>
</protein>
<proteinExistence type="predicted"/>
<dbReference type="AlphaFoldDB" id="A0A7R9EDC5"/>
<organism evidence="1">
    <name type="scientific">Timema monikensis</name>
    <dbReference type="NCBI Taxonomy" id="170555"/>
    <lineage>
        <taxon>Eukaryota</taxon>
        <taxon>Metazoa</taxon>
        <taxon>Ecdysozoa</taxon>
        <taxon>Arthropoda</taxon>
        <taxon>Hexapoda</taxon>
        <taxon>Insecta</taxon>
        <taxon>Pterygota</taxon>
        <taxon>Neoptera</taxon>
        <taxon>Polyneoptera</taxon>
        <taxon>Phasmatodea</taxon>
        <taxon>Timematodea</taxon>
        <taxon>Timematoidea</taxon>
        <taxon>Timematidae</taxon>
        <taxon>Timema</taxon>
    </lineage>
</organism>
<dbReference type="EMBL" id="OB795249">
    <property type="protein sequence ID" value="CAD7431919.1"/>
    <property type="molecule type" value="Genomic_DNA"/>
</dbReference>
<name>A0A7R9EDC5_9NEOP</name>
<accession>A0A7R9EDC5</accession>